<dbReference type="KEGG" id="plt:Plut_1871"/>
<gene>
    <name evidence="2" type="ordered locus">Plut_1871</name>
</gene>
<dbReference type="Gene3D" id="3.30.470.30">
    <property type="entry name" value="DNA ligase/mRNA capping enzyme"/>
    <property type="match status" value="1"/>
</dbReference>
<protein>
    <submittedName>
        <fullName evidence="2">DNA ligase III-like protein</fullName>
    </submittedName>
</protein>
<reference evidence="3" key="1">
    <citation type="submission" date="2005-08" db="EMBL/GenBank/DDBJ databases">
        <title>Complete sequence of Pelodictyon luteolum DSM 273.</title>
        <authorList>
            <consortium name="US DOE Joint Genome Institute"/>
            <person name="Copeland A."/>
            <person name="Lucas S."/>
            <person name="Lapidus A."/>
            <person name="Barry K."/>
            <person name="Detter J.C."/>
            <person name="Glavina T."/>
            <person name="Hammon N."/>
            <person name="Israni S."/>
            <person name="Pitluck S."/>
            <person name="Bryant D."/>
            <person name="Schmutz J."/>
            <person name="Larimer F."/>
            <person name="Land M."/>
            <person name="Kyrpides N."/>
            <person name="Ivanova N."/>
            <person name="Richardson P."/>
        </authorList>
    </citation>
    <scope>NUCLEOTIDE SEQUENCE [LARGE SCALE GENOMIC DNA]</scope>
    <source>
        <strain evidence="3">DSM 273 / BCRC 81028 / 2530</strain>
    </source>
</reference>
<dbReference type="GO" id="GO:0016874">
    <property type="term" value="F:ligase activity"/>
    <property type="evidence" value="ECO:0007669"/>
    <property type="project" value="UniProtKB-KW"/>
</dbReference>
<dbReference type="SUPFAM" id="SSF56091">
    <property type="entry name" value="DNA ligase/mRNA capping enzyme, catalytic domain"/>
    <property type="match status" value="1"/>
</dbReference>
<dbReference type="InterPro" id="IPR052732">
    <property type="entry name" value="Cell-binding_unc_protein"/>
</dbReference>
<dbReference type="Proteomes" id="UP000002709">
    <property type="component" value="Chromosome"/>
</dbReference>
<evidence type="ECO:0000313" key="2">
    <source>
        <dbReference type="EMBL" id="ABB24719.1"/>
    </source>
</evidence>
<feature type="domain" description="RNA ligase" evidence="1">
    <location>
        <begin position="39"/>
        <end position="199"/>
    </location>
</feature>
<accession>Q3B1R2</accession>
<dbReference type="EMBL" id="CP000096">
    <property type="protein sequence ID" value="ABB24719.1"/>
    <property type="molecule type" value="Genomic_DNA"/>
</dbReference>
<dbReference type="STRING" id="319225.Plut_1871"/>
<dbReference type="RefSeq" id="WP_011358589.1">
    <property type="nucleotide sequence ID" value="NC_007512.1"/>
</dbReference>
<name>Q3B1R2_CHLL3</name>
<evidence type="ECO:0000313" key="3">
    <source>
        <dbReference type="Proteomes" id="UP000002709"/>
    </source>
</evidence>
<keyword evidence="3" id="KW-1185">Reference proteome</keyword>
<dbReference type="PANTHER" id="PTHR43883">
    <property type="entry name" value="SLR0207 PROTEIN"/>
    <property type="match status" value="1"/>
</dbReference>
<evidence type="ECO:0000259" key="1">
    <source>
        <dbReference type="Pfam" id="PF09414"/>
    </source>
</evidence>
<organism evidence="2 3">
    <name type="scientific">Chlorobium luteolum (strain DSM 273 / BCRC 81028 / 2530)</name>
    <name type="common">Pelodictyon luteolum</name>
    <dbReference type="NCBI Taxonomy" id="319225"/>
    <lineage>
        <taxon>Bacteria</taxon>
        <taxon>Pseudomonadati</taxon>
        <taxon>Chlorobiota</taxon>
        <taxon>Chlorobiia</taxon>
        <taxon>Chlorobiales</taxon>
        <taxon>Chlorobiaceae</taxon>
        <taxon>Chlorobium/Pelodictyon group</taxon>
        <taxon>Pelodictyon</taxon>
    </lineage>
</organism>
<dbReference type="InterPro" id="IPR021122">
    <property type="entry name" value="RNA_ligase_dom_REL/Rnl2"/>
</dbReference>
<dbReference type="eggNOG" id="COG1423">
    <property type="taxonomic scope" value="Bacteria"/>
</dbReference>
<dbReference type="AlphaFoldDB" id="Q3B1R2"/>
<dbReference type="HOGENOM" id="CLU_081554_0_0_10"/>
<keyword evidence="2" id="KW-0436">Ligase</keyword>
<dbReference type="Pfam" id="PF09414">
    <property type="entry name" value="RNA_ligase"/>
    <property type="match status" value="1"/>
</dbReference>
<sequence length="241" mass="27855">MNTFFRFPHTPHLIWLGEGKPRDDKVLSEDESQAMLDGPVVVEEKLDGANIGFSHGPEGIRVQNRGSYLHRPFRGQFTRLDAWMALHQEGFRVLPPHCMLFGEWCAACHSLEYSRLSDWFNAFDIYDLEHQAFMSTARRDELCHRMGIETVPQLVEGNFTIAELKGMLAKAESACRPGGPEGLVIRKERNGWLELRAKLVQPGFLQSIGEHWRRREIRWNRLGVQPNRGDFERTTQREHCS</sequence>
<dbReference type="PANTHER" id="PTHR43883:SF1">
    <property type="entry name" value="GLUCONOKINASE"/>
    <property type="match status" value="1"/>
</dbReference>
<proteinExistence type="predicted"/>
<dbReference type="OrthoDB" id="245177at2"/>